<organism evidence="1 2">
    <name type="scientific">[Candida] subhashii</name>
    <dbReference type="NCBI Taxonomy" id="561895"/>
    <lineage>
        <taxon>Eukaryota</taxon>
        <taxon>Fungi</taxon>
        <taxon>Dikarya</taxon>
        <taxon>Ascomycota</taxon>
        <taxon>Saccharomycotina</taxon>
        <taxon>Pichiomycetes</taxon>
        <taxon>Debaryomycetaceae</taxon>
        <taxon>Spathaspora</taxon>
    </lineage>
</organism>
<keyword evidence="2" id="KW-1185">Reference proteome</keyword>
<dbReference type="AlphaFoldDB" id="A0A8J5QG12"/>
<proteinExistence type="predicted"/>
<evidence type="ECO:0000313" key="1">
    <source>
        <dbReference type="EMBL" id="KAG7664964.1"/>
    </source>
</evidence>
<dbReference type="EMBL" id="JAGSYN010000056">
    <property type="protein sequence ID" value="KAG7664964.1"/>
    <property type="molecule type" value="Genomic_DNA"/>
</dbReference>
<reference evidence="1 2" key="1">
    <citation type="journal article" date="2021" name="DNA Res.">
        <title>Genome analysis of Candida subhashii reveals its hybrid nature and dual mitochondrial genome conformations.</title>
        <authorList>
            <person name="Mixao V."/>
            <person name="Hegedusova E."/>
            <person name="Saus E."/>
            <person name="Pryszcz L.P."/>
            <person name="Cillingova A."/>
            <person name="Nosek J."/>
            <person name="Gabaldon T."/>
        </authorList>
    </citation>
    <scope>NUCLEOTIDE SEQUENCE [LARGE SCALE GENOMIC DNA]</scope>
    <source>
        <strain evidence="1 2">CBS 10753</strain>
    </source>
</reference>
<comment type="caution">
    <text evidence="1">The sequence shown here is derived from an EMBL/GenBank/DDBJ whole genome shotgun (WGS) entry which is preliminary data.</text>
</comment>
<name>A0A8J5QG12_9ASCO</name>
<protein>
    <submittedName>
        <fullName evidence="1">Uncharacterized protein</fullName>
    </submittedName>
</protein>
<accession>A0A8J5QG12</accession>
<dbReference type="GeneID" id="73468293"/>
<sequence length="140" mass="16373">MFNNRRSMGEGNNQQTSTIELQLQEIQQLINDTNYLINKNSQHLHDLLNRQISTVEKEDTFNEIQEKLSYLLNEFKGVSSINNNLIDVKEDLKNNIRLPQLSNYFNEIINSTIDLQQDIPSINKEYSLQLKNTINSFNNL</sequence>
<evidence type="ECO:0000313" key="2">
    <source>
        <dbReference type="Proteomes" id="UP000694255"/>
    </source>
</evidence>
<dbReference type="RefSeq" id="XP_049265196.1">
    <property type="nucleotide sequence ID" value="XM_049405150.1"/>
</dbReference>
<gene>
    <name evidence="1" type="ORF">J8A68_001492</name>
</gene>
<dbReference type="Proteomes" id="UP000694255">
    <property type="component" value="Unassembled WGS sequence"/>
</dbReference>